<keyword evidence="2" id="KW-1185">Reference proteome</keyword>
<dbReference type="AlphaFoldDB" id="A0A7Y9DRK1"/>
<accession>A0A7Y9DRK1</accession>
<proteinExistence type="predicted"/>
<protein>
    <submittedName>
        <fullName evidence="1">Uncharacterized protein</fullName>
    </submittedName>
</protein>
<evidence type="ECO:0000313" key="1">
    <source>
        <dbReference type="EMBL" id="NYD34159.1"/>
    </source>
</evidence>
<dbReference type="RefSeq" id="WP_179792140.1">
    <property type="nucleotide sequence ID" value="NZ_BAABHP010000012.1"/>
</dbReference>
<comment type="caution">
    <text evidence="1">The sequence shown here is derived from an EMBL/GenBank/DDBJ whole genome shotgun (WGS) entry which is preliminary data.</text>
</comment>
<dbReference type="Proteomes" id="UP000535890">
    <property type="component" value="Unassembled WGS sequence"/>
</dbReference>
<name>A0A7Y9DRK1_9PSEU</name>
<organism evidence="1 2">
    <name type="scientific">Actinomycetospora corticicola</name>
    <dbReference type="NCBI Taxonomy" id="663602"/>
    <lineage>
        <taxon>Bacteria</taxon>
        <taxon>Bacillati</taxon>
        <taxon>Actinomycetota</taxon>
        <taxon>Actinomycetes</taxon>
        <taxon>Pseudonocardiales</taxon>
        <taxon>Pseudonocardiaceae</taxon>
        <taxon>Actinomycetospora</taxon>
    </lineage>
</organism>
<gene>
    <name evidence="1" type="ORF">BJ983_000261</name>
</gene>
<sequence>MTGHEYARAQRRAAFVTALEHPDAATRERAQQRVQRWNDVLRNTEAGRVRIGSRAPVEGAPVWATPEVVRGGFATGRLAAEGALADDERATASRYGLPEDRRALFDHALSPAGLANLHALLDDGCYRAEQPEETALLTVAWLHRIGEHLAADRLVAELRPWADRLRFTPRAAAAPVVGLVARQTVPETRKALDTKQERPQIARMRETLAVWNPLRDELVEHWRATVRDGWVGAHRPPEWVEASQALQGRFDELAEHHRLCDKPHRPDDNLAIMLRALHDDAVLPLLAVRLPRMTPRPPERAEQARVAAQPTHPQLAQVVGRRLEGLVGIDDTEALLGPVTSRELPALPDDEPVPAAVARLVRRARRGTVEDLVADGTIPSAEVLAELTPTLTAEAVAADAPDPASRTLLATGLRAFAARRSLLLTGLAAQVRAEELPWIAAVQDRRRPGAVSPSRARLVALGELALANFPATPMPNPLMEQLQVLGRASGAELPLVPELAADIFEGRFSRTFARAASLAGDLLDGTLYARYYGRRHEWTADEFSAACRDRAGDPEWSVAGNGAVIEQAQVLTTHNLIVLAGPLGVRIDWEAAARESLRVVTVHLRDARHAPGRRGALRSVRVAANAWRQLVFHLTAAGPEATATFLASPVDEGVQPLVHALRRVHEGAFLSGTRAPRVAADLGRYPFLGWVAGGPHPAVG</sequence>
<reference evidence="1 2" key="1">
    <citation type="submission" date="2020-07" db="EMBL/GenBank/DDBJ databases">
        <title>Sequencing the genomes of 1000 actinobacteria strains.</title>
        <authorList>
            <person name="Klenk H.-P."/>
        </authorList>
    </citation>
    <scope>NUCLEOTIDE SEQUENCE [LARGE SCALE GENOMIC DNA]</scope>
    <source>
        <strain evidence="1 2">DSM 45772</strain>
    </source>
</reference>
<dbReference type="EMBL" id="JACCBN010000001">
    <property type="protein sequence ID" value="NYD34159.1"/>
    <property type="molecule type" value="Genomic_DNA"/>
</dbReference>
<evidence type="ECO:0000313" key="2">
    <source>
        <dbReference type="Proteomes" id="UP000535890"/>
    </source>
</evidence>